<reference evidence="1 2" key="1">
    <citation type="submission" date="2019-05" db="EMBL/GenBank/DDBJ databases">
        <title>Comparative genomics and metabolomics analyses of clavulanic acid producing Streptomyces species provides insight into specialized metabolism and evolution of beta-lactam biosynthetic gene clusters.</title>
        <authorList>
            <person name="Moore M.A."/>
            <person name="Cruz-Morales P."/>
            <person name="Barona Gomez F."/>
            <person name="Kapil T."/>
        </authorList>
    </citation>
    <scope>NUCLEOTIDE SEQUENCE [LARGE SCALE GENOMIC DNA]</scope>
    <source>
        <strain evidence="1 2">NRRL 5741</strain>
    </source>
</reference>
<dbReference type="Proteomes" id="UP000419138">
    <property type="component" value="Unassembled WGS sequence"/>
</dbReference>
<evidence type="ECO:0000313" key="1">
    <source>
        <dbReference type="EMBL" id="MQT05546.1"/>
    </source>
</evidence>
<comment type="caution">
    <text evidence="1">The sequence shown here is derived from an EMBL/GenBank/DDBJ whole genome shotgun (WGS) entry which is preliminary data.</text>
</comment>
<accession>A0A646KX11</accession>
<keyword evidence="2" id="KW-1185">Reference proteome</keyword>
<gene>
    <name evidence="1" type="ORF">FF041_37290</name>
</gene>
<proteinExistence type="predicted"/>
<organism evidence="1 2">
    <name type="scientific">Streptomyces jumonjinensis</name>
    <dbReference type="NCBI Taxonomy" id="1945"/>
    <lineage>
        <taxon>Bacteria</taxon>
        <taxon>Bacillati</taxon>
        <taxon>Actinomycetota</taxon>
        <taxon>Actinomycetes</taxon>
        <taxon>Kitasatosporales</taxon>
        <taxon>Streptomycetaceae</taxon>
        <taxon>Streptomyces</taxon>
    </lineage>
</organism>
<sequence length="188" mass="19727">MAGCGGGGGEREAGASARLPTAELQGRWWSWAAAEPPDANPVVDGDGRDCWRNQPSDVWFLAGTFGGHAERVCTVPGGRPIAFPVVNTFGSPIYCANFISSAAGRAYLDGEEIEPEVLHPEKITVRGRAGNPVVDPGVSSSTGCGLWVQLPPLSPGAHTLEIQGQARDLEVSVTYSLTVKAQRGDETV</sequence>
<name>A0A646KX11_STRJU</name>
<dbReference type="EMBL" id="VCLA01000203">
    <property type="protein sequence ID" value="MQT05546.1"/>
    <property type="molecule type" value="Genomic_DNA"/>
</dbReference>
<evidence type="ECO:0000313" key="2">
    <source>
        <dbReference type="Proteomes" id="UP000419138"/>
    </source>
</evidence>
<protein>
    <submittedName>
        <fullName evidence="1">Signal protein</fullName>
    </submittedName>
</protein>
<dbReference type="AlphaFoldDB" id="A0A646KX11"/>